<name>A0A2I3C4K5_VIBAX</name>
<dbReference type="KEGG" id="vag:N646_0722"/>
<reference evidence="1 2" key="1">
    <citation type="journal article" date="2015" name="Genome Announc.">
        <title>Complete genome sequence of Vibrio alginolyticus ATCC 17749.</title>
        <authorList>
            <person name="Liu X.F."/>
            <person name="Cao Y."/>
            <person name="Zhang H.L."/>
            <person name="Chen Y.J."/>
            <person name="Hu C.J."/>
        </authorList>
    </citation>
    <scope>NUCLEOTIDE SEQUENCE [LARGE SCALE GENOMIC DNA]</scope>
    <source>
        <strain evidence="2">ATCC 17749 / DSM 2171 / NBRC 15630 / NCIMB 1903 / NCTC 12160 / XII-53</strain>
    </source>
</reference>
<dbReference type="AlphaFoldDB" id="A0A2I3C4K5"/>
<gene>
    <name evidence="1" type="ORF">N646_0722</name>
</gene>
<protein>
    <submittedName>
        <fullName evidence="1">Uncharacterized protein</fullName>
    </submittedName>
</protein>
<organism evidence="1 2">
    <name type="scientific">Vibrio alginolyticus (strain ATCC 17749 / DSM 2171 / NBRC 15630 / NCIMB 1903 / NCTC 12160 / XII-53)</name>
    <dbReference type="NCBI Taxonomy" id="1219076"/>
    <lineage>
        <taxon>Bacteria</taxon>
        <taxon>Pseudomonadati</taxon>
        <taxon>Pseudomonadota</taxon>
        <taxon>Gammaproteobacteria</taxon>
        <taxon>Vibrionales</taxon>
        <taxon>Vibrionaceae</taxon>
        <taxon>Vibrio</taxon>
    </lineage>
</organism>
<evidence type="ECO:0000313" key="1">
    <source>
        <dbReference type="EMBL" id="AGV16555.1"/>
    </source>
</evidence>
<evidence type="ECO:0000313" key="2">
    <source>
        <dbReference type="Proteomes" id="UP000016714"/>
    </source>
</evidence>
<proteinExistence type="predicted"/>
<sequence length="37" mass="4092">MVITKLTAKDENSNVIKLLTVAILKRSSTQVKGMFNV</sequence>
<dbReference type="EMBL" id="CP006718">
    <property type="protein sequence ID" value="AGV16555.1"/>
    <property type="molecule type" value="Genomic_DNA"/>
</dbReference>
<dbReference type="HOGENOM" id="CLU_3349999_0_0_6"/>
<accession>A0A2I3C4K5</accession>
<dbReference type="Proteomes" id="UP000016714">
    <property type="component" value="Chromosome 1"/>
</dbReference>